<dbReference type="SUPFAM" id="SSF55729">
    <property type="entry name" value="Acyl-CoA N-acyltransferases (Nat)"/>
    <property type="match status" value="1"/>
</dbReference>
<name>X0YY68_9ZZZZ</name>
<accession>X0YY68</accession>
<evidence type="ECO:0000313" key="1">
    <source>
        <dbReference type="EMBL" id="GAG53198.1"/>
    </source>
</evidence>
<dbReference type="EMBL" id="BARS01053733">
    <property type="protein sequence ID" value="GAG53198.1"/>
    <property type="molecule type" value="Genomic_DNA"/>
</dbReference>
<organism evidence="1">
    <name type="scientific">marine sediment metagenome</name>
    <dbReference type="NCBI Taxonomy" id="412755"/>
    <lineage>
        <taxon>unclassified sequences</taxon>
        <taxon>metagenomes</taxon>
        <taxon>ecological metagenomes</taxon>
    </lineage>
</organism>
<dbReference type="InterPro" id="IPR016181">
    <property type="entry name" value="Acyl_CoA_acyltransferase"/>
</dbReference>
<feature type="non-terminal residue" evidence="1">
    <location>
        <position position="85"/>
    </location>
</feature>
<sequence>MPPLDIPDTEPVMRRANLGDMDAVLSICRESFEQSARWQGLRFFACKWWRAALASKAAESWVCLSCGRTAAVCVLVSDELAWKEE</sequence>
<protein>
    <recommendedName>
        <fullName evidence="2">N-acetyltransferase domain-containing protein</fullName>
    </recommendedName>
</protein>
<comment type="caution">
    <text evidence="1">The sequence shown here is derived from an EMBL/GenBank/DDBJ whole genome shotgun (WGS) entry which is preliminary data.</text>
</comment>
<gene>
    <name evidence="1" type="ORF">S01H1_79670</name>
</gene>
<evidence type="ECO:0008006" key="2">
    <source>
        <dbReference type="Google" id="ProtNLM"/>
    </source>
</evidence>
<dbReference type="AlphaFoldDB" id="X0YY68"/>
<proteinExistence type="predicted"/>
<reference evidence="1" key="1">
    <citation type="journal article" date="2014" name="Front. Microbiol.">
        <title>High frequency of phylogenetically diverse reductive dehalogenase-homologous genes in deep subseafloor sedimentary metagenomes.</title>
        <authorList>
            <person name="Kawai M."/>
            <person name="Futagami T."/>
            <person name="Toyoda A."/>
            <person name="Takaki Y."/>
            <person name="Nishi S."/>
            <person name="Hori S."/>
            <person name="Arai W."/>
            <person name="Tsubouchi T."/>
            <person name="Morono Y."/>
            <person name="Uchiyama I."/>
            <person name="Ito T."/>
            <person name="Fujiyama A."/>
            <person name="Inagaki F."/>
            <person name="Takami H."/>
        </authorList>
    </citation>
    <scope>NUCLEOTIDE SEQUENCE</scope>
    <source>
        <strain evidence="1">Expedition CK06-06</strain>
    </source>
</reference>